<dbReference type="InterPro" id="IPR018378">
    <property type="entry name" value="C-type_lectin_CS"/>
</dbReference>
<feature type="domain" description="HYR" evidence="9">
    <location>
        <begin position="555"/>
        <end position="638"/>
    </location>
</feature>
<dbReference type="CDD" id="cd01099">
    <property type="entry name" value="PAN_AP_HGF"/>
    <property type="match status" value="1"/>
</dbReference>
<evidence type="ECO:0000256" key="1">
    <source>
        <dbReference type="ARBA" id="ARBA00022737"/>
    </source>
</evidence>
<dbReference type="Pfam" id="PF00024">
    <property type="entry name" value="PAN_1"/>
    <property type="match status" value="1"/>
</dbReference>
<dbReference type="PROSITE" id="PS50024">
    <property type="entry name" value="SEA"/>
    <property type="match status" value="1"/>
</dbReference>
<evidence type="ECO:0000256" key="3">
    <source>
        <dbReference type="PROSITE-ProRule" id="PRU00076"/>
    </source>
</evidence>
<dbReference type="InterPro" id="IPR023415">
    <property type="entry name" value="LDLR_class-A_CS"/>
</dbReference>
<dbReference type="InterPro" id="IPR016186">
    <property type="entry name" value="C-type_lectin-like/link_sf"/>
</dbReference>
<evidence type="ECO:0000259" key="6">
    <source>
        <dbReference type="PROSITE" id="PS50024"/>
    </source>
</evidence>
<keyword evidence="5" id="KW-0812">Transmembrane</keyword>
<dbReference type="PROSITE" id="PS00022">
    <property type="entry name" value="EGF_1"/>
    <property type="match status" value="1"/>
</dbReference>
<dbReference type="SUPFAM" id="SSF57424">
    <property type="entry name" value="LDL receptor-like module"/>
    <property type="match status" value="3"/>
</dbReference>
<dbReference type="PANTHER" id="PTHR24273:SF32">
    <property type="entry name" value="HYALIN"/>
    <property type="match status" value="1"/>
</dbReference>
<dbReference type="SMART" id="SM00181">
    <property type="entry name" value="EGF"/>
    <property type="match status" value="2"/>
</dbReference>
<feature type="disulfide bond" evidence="4">
    <location>
        <begin position="337"/>
        <end position="349"/>
    </location>
</feature>
<evidence type="ECO:0000259" key="10">
    <source>
        <dbReference type="PROSITE" id="PS50948"/>
    </source>
</evidence>
<dbReference type="Proteomes" id="UP000694865">
    <property type="component" value="Unplaced"/>
</dbReference>
<gene>
    <name evidence="12" type="primary">LOC102807163</name>
</gene>
<keyword evidence="5" id="KW-0472">Membrane</keyword>
<sequence>MSVVGSSTTQHDPTQVYCDGLHGYIRCDNSDECIPDYKYCDGFQDCTDFSDETNCIVECDSDIKLLPLYLECNGVTDCLNGSDESDCPQHISLVFLNATSAAVQLVEHEFGSFYHLTLSDILHNVTTNQTTTETYFYFHLIPGTLYLLSAVSTVNGSYTYTLQFKTPHLPSFGCLPGWFYSNITGSCYHRTECFLIWDHAQNYCESNNSHLVIIDSMAVQEELGMNYLFYIGLRNYGDGFVKWANDVAVDYTNWQSGYPNMSDTNADCVYAYSKWYNGACNLNLQSICEYKATNCLIHDCPEDLFCVDLNQNGYTCMPLNIAINAVDDNASGCPRYCEVDEFFCHSGECLSFSYYCDGNVDCNDASDEENCVKNPCSDNPCQNGGTCISFSCELHAYMCVCIGCYTGSFCETCDPYELFEPPELALFVPGSLTEYDAVELVSVTEDSCLKACIDEIDFFCRSVNYFTNSAQCIYYSSSTSDSGTNLTDSYICNYYDRITVIPNAPVISGCPNNMLEFTELGKSYARVTWTPPIAYFGLDRIPIRSLYSSGDQFPIDYEKPVFSNCPSDLFYGTVVENGRYAEWIVPTATDNSGNNISVVESHKQVPVLLPVGNTDVTYTAVDPSLNTQLCEFTVTIYQLEDIPMDEKLIINMLILNDDYSPELEDPNSTRFIALMLRVESGLNSLFAASKIENYKTSAVTDFGPSNSIATNVTIVYSEPPEERERLDTLNILYSTVRTQAIDGIVYDRDIYVNEEDGSTPMVTWCYVKPCLEGMNCKLLDDRCIATCSNNQDYCLNDGICYYHSETQLVKCNCPSDTYYGIRCQVEDLVSDAQMVAILASIVWLGIFIFSGFILCVVNSKKCCTKKISRTEKLPDEFFDSDSNATLEFNGVDVNVSNIELQDGNHNNDPENHGFCLRQDSSYGNAEFENTNM</sequence>
<dbReference type="SUPFAM" id="SSF82671">
    <property type="entry name" value="SEA domain"/>
    <property type="match status" value="1"/>
</dbReference>
<dbReference type="Pfam" id="PF00059">
    <property type="entry name" value="Lectin_C"/>
    <property type="match status" value="1"/>
</dbReference>
<dbReference type="InterPro" id="IPR000082">
    <property type="entry name" value="SEA_dom"/>
</dbReference>
<dbReference type="PROSITE" id="PS50026">
    <property type="entry name" value="EGF_3"/>
    <property type="match status" value="2"/>
</dbReference>
<dbReference type="InterPro" id="IPR016187">
    <property type="entry name" value="CTDL_fold"/>
</dbReference>
<dbReference type="PANTHER" id="PTHR24273">
    <property type="entry name" value="FI04643P-RELATED"/>
    <property type="match status" value="1"/>
</dbReference>
<dbReference type="InterPro" id="IPR002172">
    <property type="entry name" value="LDrepeatLR_classA_rpt"/>
</dbReference>
<evidence type="ECO:0000259" key="9">
    <source>
        <dbReference type="PROSITE" id="PS50825"/>
    </source>
</evidence>
<dbReference type="SMART" id="SM00034">
    <property type="entry name" value="CLECT"/>
    <property type="match status" value="1"/>
</dbReference>
<dbReference type="SUPFAM" id="SSF57414">
    <property type="entry name" value="Hairpin loop containing domain-like"/>
    <property type="match status" value="1"/>
</dbReference>
<reference evidence="12" key="1">
    <citation type="submission" date="2025-08" db="UniProtKB">
        <authorList>
            <consortium name="RefSeq"/>
        </authorList>
    </citation>
    <scope>IDENTIFICATION</scope>
    <source>
        <tissue evidence="12">Testes</tissue>
    </source>
</reference>
<dbReference type="InterPro" id="IPR001304">
    <property type="entry name" value="C-type_lectin-like"/>
</dbReference>
<dbReference type="SUPFAM" id="SSF56436">
    <property type="entry name" value="C-type lectin-like"/>
    <property type="match status" value="1"/>
</dbReference>
<feature type="domain" description="EGF-like" evidence="7">
    <location>
        <begin position="784"/>
        <end position="824"/>
    </location>
</feature>
<proteinExistence type="predicted"/>
<dbReference type="PROSITE" id="PS01209">
    <property type="entry name" value="LDLRA_1"/>
    <property type="match status" value="2"/>
</dbReference>
<feature type="domain" description="EGF-like" evidence="7">
    <location>
        <begin position="372"/>
        <end position="411"/>
    </location>
</feature>
<dbReference type="Gene3D" id="2.10.25.10">
    <property type="entry name" value="Laminin"/>
    <property type="match status" value="2"/>
</dbReference>
<dbReference type="InterPro" id="IPR036055">
    <property type="entry name" value="LDL_receptor-like_sf"/>
</dbReference>
<dbReference type="RefSeq" id="XP_006824153.1">
    <property type="nucleotide sequence ID" value="XM_006824090.1"/>
</dbReference>
<evidence type="ECO:0000256" key="4">
    <source>
        <dbReference type="PROSITE-ProRule" id="PRU00124"/>
    </source>
</evidence>
<evidence type="ECO:0000256" key="5">
    <source>
        <dbReference type="SAM" id="Phobius"/>
    </source>
</evidence>
<feature type="disulfide bond" evidence="4">
    <location>
        <begin position="40"/>
        <end position="55"/>
    </location>
</feature>
<evidence type="ECO:0000313" key="12">
    <source>
        <dbReference type="RefSeq" id="XP_006824153.1"/>
    </source>
</evidence>
<comment type="caution">
    <text evidence="3">Lacks conserved residue(s) required for the propagation of feature annotation.</text>
</comment>
<accession>A0ABM0MVW2</accession>
<feature type="disulfide bond" evidence="3">
    <location>
        <begin position="401"/>
        <end position="410"/>
    </location>
</feature>
<keyword evidence="5" id="KW-1133">Transmembrane helix</keyword>
<evidence type="ECO:0000256" key="2">
    <source>
        <dbReference type="ARBA" id="ARBA00023157"/>
    </source>
</evidence>
<dbReference type="InterPro" id="IPR003410">
    <property type="entry name" value="HYR_dom"/>
</dbReference>
<keyword evidence="3" id="KW-0245">EGF-like domain</keyword>
<dbReference type="PROSITE" id="PS50041">
    <property type="entry name" value="C_TYPE_LECTIN_2"/>
    <property type="match status" value="1"/>
</dbReference>
<dbReference type="SMART" id="SM00192">
    <property type="entry name" value="LDLa"/>
    <property type="match status" value="3"/>
</dbReference>
<dbReference type="SUPFAM" id="SSF57196">
    <property type="entry name" value="EGF/Laminin"/>
    <property type="match status" value="1"/>
</dbReference>
<organism evidence="11 12">
    <name type="scientific">Saccoglossus kowalevskii</name>
    <name type="common">Acorn worm</name>
    <dbReference type="NCBI Taxonomy" id="10224"/>
    <lineage>
        <taxon>Eukaryota</taxon>
        <taxon>Metazoa</taxon>
        <taxon>Hemichordata</taxon>
        <taxon>Enteropneusta</taxon>
        <taxon>Harrimaniidae</taxon>
        <taxon>Saccoglossus</taxon>
    </lineage>
</organism>
<dbReference type="CDD" id="cd00037">
    <property type="entry name" value="CLECT"/>
    <property type="match status" value="1"/>
</dbReference>
<feature type="domain" description="SEA" evidence="6">
    <location>
        <begin position="644"/>
        <end position="758"/>
    </location>
</feature>
<feature type="disulfide bond" evidence="4">
    <location>
        <begin position="344"/>
        <end position="362"/>
    </location>
</feature>
<dbReference type="Gene3D" id="3.10.100.10">
    <property type="entry name" value="Mannose-Binding Protein A, subunit A"/>
    <property type="match status" value="1"/>
</dbReference>
<dbReference type="PROSITE" id="PS50825">
    <property type="entry name" value="HYR"/>
    <property type="match status" value="1"/>
</dbReference>
<feature type="domain" description="Apple" evidence="10">
    <location>
        <begin position="410"/>
        <end position="499"/>
    </location>
</feature>
<feature type="disulfide bond" evidence="4">
    <location>
        <begin position="356"/>
        <end position="371"/>
    </location>
</feature>
<dbReference type="SMART" id="SM00473">
    <property type="entry name" value="PAN_AP"/>
    <property type="match status" value="1"/>
</dbReference>
<dbReference type="Pfam" id="PF02494">
    <property type="entry name" value="HYR"/>
    <property type="match status" value="1"/>
</dbReference>
<evidence type="ECO:0000259" key="8">
    <source>
        <dbReference type="PROSITE" id="PS50041"/>
    </source>
</evidence>
<keyword evidence="1" id="KW-0677">Repeat</keyword>
<dbReference type="Pfam" id="PF00057">
    <property type="entry name" value="Ldl_recept_a"/>
    <property type="match status" value="2"/>
</dbReference>
<dbReference type="InterPro" id="IPR003609">
    <property type="entry name" value="Pan_app"/>
</dbReference>
<dbReference type="PROSITE" id="PS00615">
    <property type="entry name" value="C_TYPE_LECTIN_1"/>
    <property type="match status" value="1"/>
</dbReference>
<dbReference type="PROSITE" id="PS50068">
    <property type="entry name" value="LDLRA_2"/>
    <property type="match status" value="2"/>
</dbReference>
<feature type="transmembrane region" description="Helical" evidence="5">
    <location>
        <begin position="834"/>
        <end position="857"/>
    </location>
</feature>
<dbReference type="GeneID" id="102807163"/>
<keyword evidence="11" id="KW-1185">Reference proteome</keyword>
<dbReference type="Gene3D" id="3.30.70.960">
    <property type="entry name" value="SEA domain"/>
    <property type="match status" value="1"/>
</dbReference>
<keyword evidence="2 3" id="KW-1015">Disulfide bond</keyword>
<evidence type="ECO:0000259" key="7">
    <source>
        <dbReference type="PROSITE" id="PS50026"/>
    </source>
</evidence>
<protein>
    <submittedName>
        <fullName evidence="12">Uncharacterized protein LOC102807163</fullName>
    </submittedName>
</protein>
<feature type="disulfide bond" evidence="3">
    <location>
        <begin position="794"/>
        <end position="811"/>
    </location>
</feature>
<dbReference type="CDD" id="cd00112">
    <property type="entry name" value="LDLa"/>
    <property type="match status" value="2"/>
</dbReference>
<dbReference type="PRINTS" id="PR00261">
    <property type="entry name" value="LDLRECEPTOR"/>
</dbReference>
<dbReference type="Gene3D" id="3.50.4.10">
    <property type="entry name" value="Hepatocyte Growth Factor"/>
    <property type="match status" value="1"/>
</dbReference>
<dbReference type="PROSITE" id="PS50948">
    <property type="entry name" value="PAN"/>
    <property type="match status" value="1"/>
</dbReference>
<name>A0ABM0MVW2_SACKO</name>
<evidence type="ECO:0000313" key="11">
    <source>
        <dbReference type="Proteomes" id="UP000694865"/>
    </source>
</evidence>
<dbReference type="InterPro" id="IPR036364">
    <property type="entry name" value="SEA_dom_sf"/>
</dbReference>
<dbReference type="Pfam" id="PF01390">
    <property type="entry name" value="SEA"/>
    <property type="match status" value="1"/>
</dbReference>
<dbReference type="Gene3D" id="4.10.400.10">
    <property type="entry name" value="Low-density Lipoprotein Receptor"/>
    <property type="match status" value="3"/>
</dbReference>
<feature type="domain" description="C-type lectin" evidence="8">
    <location>
        <begin position="183"/>
        <end position="289"/>
    </location>
</feature>
<dbReference type="InterPro" id="IPR000742">
    <property type="entry name" value="EGF"/>
</dbReference>